<evidence type="ECO:0000259" key="3">
    <source>
        <dbReference type="Pfam" id="PF00185"/>
    </source>
</evidence>
<dbReference type="PANTHER" id="PTHR45753">
    <property type="entry name" value="ORNITHINE CARBAMOYLTRANSFERASE, MITOCHONDRIAL"/>
    <property type="match status" value="1"/>
</dbReference>
<name>A0ABS5GC66_9BRAD</name>
<accession>A0ABS5GC66</accession>
<comment type="caution">
    <text evidence="5">The sequence shown here is derived from an EMBL/GenBank/DDBJ whole genome shotgun (WGS) entry which is preliminary data.</text>
</comment>
<evidence type="ECO:0000313" key="5">
    <source>
        <dbReference type="EMBL" id="MBR1138624.1"/>
    </source>
</evidence>
<dbReference type="SUPFAM" id="SSF53671">
    <property type="entry name" value="Aspartate/ornithine carbamoyltransferase"/>
    <property type="match status" value="1"/>
</dbReference>
<dbReference type="PANTHER" id="PTHR45753:SF3">
    <property type="entry name" value="ORNITHINE TRANSCARBAMYLASE, MITOCHONDRIAL"/>
    <property type="match status" value="1"/>
</dbReference>
<keyword evidence="6" id="KW-1185">Reference proteome</keyword>
<dbReference type="InterPro" id="IPR006131">
    <property type="entry name" value="Asp_carbamoyltransf_Asp/Orn-bd"/>
</dbReference>
<evidence type="ECO:0000259" key="4">
    <source>
        <dbReference type="Pfam" id="PF02729"/>
    </source>
</evidence>
<evidence type="ECO:0000256" key="2">
    <source>
        <dbReference type="ARBA" id="ARBA00022679"/>
    </source>
</evidence>
<dbReference type="Proteomes" id="UP001314635">
    <property type="component" value="Unassembled WGS sequence"/>
</dbReference>
<sequence>MTSDRDILALGDLDGADILGMLTRAQELAACWQAREMPQTLAGRRIALVVDDGGWRNTTAFDLGARSMGGLCVHAPIRLNATEAAEDLAAYLDNWFDAVVCRTPELEMLYALSHWAQAPVVNARTRQNHPCETLGDLAFLWHRHGAIDGLKIAVVAPAANILGSWIEAAQVLPIEVVQVYPARWHAPGESPRFRVATDLGELQDADVIITDCWPRDDDAGDLQDYQITAALLDGLRPDLDFLPCPPVTRGMEVSGDAMLHRACRVVQAKAFLLHAQNAALEWVFGAL</sequence>
<dbReference type="Pfam" id="PF02729">
    <property type="entry name" value="OTCace_N"/>
    <property type="match status" value="1"/>
</dbReference>
<feature type="domain" description="Aspartate/ornithine carbamoyltransferase Asp/Orn-binding" evidence="3">
    <location>
        <begin position="148"/>
        <end position="282"/>
    </location>
</feature>
<dbReference type="RefSeq" id="WP_172240526.1">
    <property type="nucleotide sequence ID" value="NZ_JABFDP010000026.1"/>
</dbReference>
<evidence type="ECO:0000313" key="6">
    <source>
        <dbReference type="Proteomes" id="UP001314635"/>
    </source>
</evidence>
<dbReference type="Pfam" id="PF00185">
    <property type="entry name" value="OTCace"/>
    <property type="match status" value="1"/>
</dbReference>
<keyword evidence="2" id="KW-0808">Transferase</keyword>
<dbReference type="Gene3D" id="3.40.50.1370">
    <property type="entry name" value="Aspartate/ornithine carbamoyltransferase"/>
    <property type="match status" value="2"/>
</dbReference>
<proteinExistence type="predicted"/>
<reference evidence="6" key="1">
    <citation type="journal article" date="2021" name="ISME J.">
        <title>Evolutionary origin and ecological implication of a unique nif island in free-living Bradyrhizobium lineages.</title>
        <authorList>
            <person name="Tao J."/>
        </authorList>
    </citation>
    <scope>NUCLEOTIDE SEQUENCE [LARGE SCALE GENOMIC DNA]</scope>
    <source>
        <strain evidence="6">SZCCT0094</strain>
    </source>
</reference>
<dbReference type="InterPro" id="IPR006132">
    <property type="entry name" value="Asp/Orn_carbamoyltranf_P-bd"/>
</dbReference>
<evidence type="ECO:0000256" key="1">
    <source>
        <dbReference type="ARBA" id="ARBA00003822"/>
    </source>
</evidence>
<dbReference type="EMBL" id="JAFCLK010000022">
    <property type="protein sequence ID" value="MBR1138624.1"/>
    <property type="molecule type" value="Genomic_DNA"/>
</dbReference>
<comment type="function">
    <text evidence="1">Reversibly catalyzes the transfer of the carbamoyl group from carbamoyl phosphate (CP) to the N(epsilon) atom of ornithine (ORN) to produce L-citrulline.</text>
</comment>
<dbReference type="InterPro" id="IPR036901">
    <property type="entry name" value="Asp/Orn_carbamoylTrfase_sf"/>
</dbReference>
<protein>
    <submittedName>
        <fullName evidence="5">Ornithine carbamoyltransferase</fullName>
    </submittedName>
</protein>
<organism evidence="5 6">
    <name type="scientific">Bradyrhizobium denitrificans</name>
    <dbReference type="NCBI Taxonomy" id="2734912"/>
    <lineage>
        <taxon>Bacteria</taxon>
        <taxon>Pseudomonadati</taxon>
        <taxon>Pseudomonadota</taxon>
        <taxon>Alphaproteobacteria</taxon>
        <taxon>Hyphomicrobiales</taxon>
        <taxon>Nitrobacteraceae</taxon>
        <taxon>Bradyrhizobium</taxon>
    </lineage>
</organism>
<gene>
    <name evidence="5" type="ORF">JQ619_22935</name>
</gene>
<feature type="domain" description="Aspartate/ornithine carbamoyltransferase carbamoyl-P binding" evidence="4">
    <location>
        <begin position="5"/>
        <end position="139"/>
    </location>
</feature>